<evidence type="ECO:0000313" key="2">
    <source>
        <dbReference type="EMBL" id="KAF6210727.1"/>
    </source>
</evidence>
<accession>A0A6A4K979</accession>
<dbReference type="InterPro" id="IPR040079">
    <property type="entry name" value="Glutathione_S-Trfase"/>
</dbReference>
<gene>
    <name evidence="2" type="ORF">GE061_013837</name>
</gene>
<dbReference type="InterPro" id="IPR036282">
    <property type="entry name" value="Glutathione-S-Trfase_C_sf"/>
</dbReference>
<dbReference type="Proteomes" id="UP000466442">
    <property type="component" value="Linkage Group LG5"/>
</dbReference>
<dbReference type="CDD" id="cd03177">
    <property type="entry name" value="GST_C_Delta_Epsilon"/>
    <property type="match status" value="1"/>
</dbReference>
<dbReference type="SFLD" id="SFLDS00019">
    <property type="entry name" value="Glutathione_Transferase_(cytos"/>
    <property type="match status" value="1"/>
</dbReference>
<dbReference type="SFLD" id="SFLDG00358">
    <property type="entry name" value="Main_(cytGST)"/>
    <property type="match status" value="1"/>
</dbReference>
<keyword evidence="3" id="KW-1185">Reference proteome</keyword>
<dbReference type="PANTHER" id="PTHR43969:SF9">
    <property type="entry name" value="GLUTATHIONE S TRANSFERASE D10, ISOFORM A-RELATED"/>
    <property type="match status" value="1"/>
</dbReference>
<dbReference type="Pfam" id="PF13409">
    <property type="entry name" value="GST_N_2"/>
    <property type="match status" value="1"/>
</dbReference>
<dbReference type="FunFam" id="3.40.30.10:FF:000034">
    <property type="entry name" value="glutathione S-transferase 1"/>
    <property type="match status" value="1"/>
</dbReference>
<dbReference type="InterPro" id="IPR004045">
    <property type="entry name" value="Glutathione_S-Trfase_N"/>
</dbReference>
<dbReference type="GO" id="GO:0006749">
    <property type="term" value="P:glutathione metabolic process"/>
    <property type="evidence" value="ECO:0007669"/>
    <property type="project" value="TreeGrafter"/>
</dbReference>
<protein>
    <submittedName>
        <fullName evidence="2">Uncharacterized protein</fullName>
    </submittedName>
</protein>
<comment type="caution">
    <text evidence="2">The sequence shown here is derived from an EMBL/GenBank/DDBJ whole genome shotgun (WGS) entry which is preliminary data.</text>
</comment>
<dbReference type="Gene3D" id="1.20.1050.10">
    <property type="match status" value="1"/>
</dbReference>
<dbReference type="PANTHER" id="PTHR43969">
    <property type="entry name" value="GLUTATHIONE S TRANSFERASE D10, ISOFORM A-RELATED"/>
    <property type="match status" value="1"/>
</dbReference>
<dbReference type="AlphaFoldDB" id="A0A6A4K979"/>
<dbReference type="SUPFAM" id="SSF52833">
    <property type="entry name" value="Thioredoxin-like"/>
    <property type="match status" value="1"/>
</dbReference>
<dbReference type="FunFam" id="1.20.1050.10:FF:000007">
    <property type="entry name" value="Glutathione S-transferase 1-1"/>
    <property type="match status" value="1"/>
</dbReference>
<dbReference type="GO" id="GO:0004364">
    <property type="term" value="F:glutathione transferase activity"/>
    <property type="evidence" value="ECO:0007669"/>
    <property type="project" value="TreeGrafter"/>
</dbReference>
<dbReference type="EMBL" id="WIXP02000005">
    <property type="protein sequence ID" value="KAF6210727.1"/>
    <property type="molecule type" value="Genomic_DNA"/>
</dbReference>
<dbReference type="PROSITE" id="PS50405">
    <property type="entry name" value="GST_CTER"/>
    <property type="match status" value="1"/>
</dbReference>
<dbReference type="PROSITE" id="PS50404">
    <property type="entry name" value="GST_NTER"/>
    <property type="match status" value="1"/>
</dbReference>
<proteinExistence type="predicted"/>
<dbReference type="OrthoDB" id="2309723at2759"/>
<dbReference type="InterPro" id="IPR036249">
    <property type="entry name" value="Thioredoxin-like_sf"/>
</dbReference>
<dbReference type="InterPro" id="IPR010987">
    <property type="entry name" value="Glutathione-S-Trfase_C-like"/>
</dbReference>
<comment type="subunit">
    <text evidence="1">Homodimer.</text>
</comment>
<dbReference type="SUPFAM" id="SSF47616">
    <property type="entry name" value="GST C-terminal domain-like"/>
    <property type="match status" value="1"/>
</dbReference>
<evidence type="ECO:0000256" key="1">
    <source>
        <dbReference type="ARBA" id="ARBA00011738"/>
    </source>
</evidence>
<evidence type="ECO:0000313" key="3">
    <source>
        <dbReference type="Proteomes" id="UP000466442"/>
    </source>
</evidence>
<reference evidence="2" key="1">
    <citation type="journal article" date="2021" name="Mol. Ecol. Resour.">
        <title>Apolygus lucorum genome provides insights into omnivorousness and mesophyll feeding.</title>
        <authorList>
            <person name="Liu Y."/>
            <person name="Liu H."/>
            <person name="Wang H."/>
            <person name="Huang T."/>
            <person name="Liu B."/>
            <person name="Yang B."/>
            <person name="Yin L."/>
            <person name="Li B."/>
            <person name="Zhang Y."/>
            <person name="Zhang S."/>
            <person name="Jiang F."/>
            <person name="Zhang X."/>
            <person name="Ren Y."/>
            <person name="Wang B."/>
            <person name="Wang S."/>
            <person name="Lu Y."/>
            <person name="Wu K."/>
            <person name="Fan W."/>
            <person name="Wang G."/>
        </authorList>
    </citation>
    <scope>NUCLEOTIDE SEQUENCE</scope>
    <source>
        <strain evidence="2">12Hb</strain>
    </source>
</reference>
<dbReference type="Gene3D" id="3.40.30.10">
    <property type="entry name" value="Glutaredoxin"/>
    <property type="match status" value="1"/>
</dbReference>
<dbReference type="CDD" id="cd03045">
    <property type="entry name" value="GST_N_Delta_Epsilon"/>
    <property type="match status" value="1"/>
</dbReference>
<sequence length="239" mass="26952">MYRSAQKLWAVIFLISQTLAGPGCGFRSEHPDIYYTPGSPPSGMILMALKVMNVDANLKRVDLANQEQLRPEYLKINPQHTVPAMDDNGFAIGESRAILAYMASMTHSPLYPPCPFKKGKIDEMLFFDVGRLYPSFQRVYDIRGKSPSDQDKKLLSDSLGMFEEFLSRNGMAASESMTIADLSILTTVSLTEFLGFNLSNYTRINEWLTKMKAAVPDYESINPPNMQAWKAVYDARRPK</sequence>
<name>A0A6A4K979_APOLU</name>
<organism evidence="2 3">
    <name type="scientific">Apolygus lucorum</name>
    <name type="common">Small green plant bug</name>
    <name type="synonym">Lygocoris lucorum</name>
    <dbReference type="NCBI Taxonomy" id="248454"/>
    <lineage>
        <taxon>Eukaryota</taxon>
        <taxon>Metazoa</taxon>
        <taxon>Ecdysozoa</taxon>
        <taxon>Arthropoda</taxon>
        <taxon>Hexapoda</taxon>
        <taxon>Insecta</taxon>
        <taxon>Pterygota</taxon>
        <taxon>Neoptera</taxon>
        <taxon>Paraneoptera</taxon>
        <taxon>Hemiptera</taxon>
        <taxon>Heteroptera</taxon>
        <taxon>Panheteroptera</taxon>
        <taxon>Cimicomorpha</taxon>
        <taxon>Miridae</taxon>
        <taxon>Mirini</taxon>
        <taxon>Apolygus</taxon>
    </lineage>
</organism>